<dbReference type="GO" id="GO:0004308">
    <property type="term" value="F:exo-alpha-sialidase activity"/>
    <property type="evidence" value="ECO:0007669"/>
    <property type="project" value="InterPro"/>
</dbReference>
<evidence type="ECO:0000256" key="2">
    <source>
        <dbReference type="SAM" id="MobiDB-lite"/>
    </source>
</evidence>
<evidence type="ECO:0000256" key="1">
    <source>
        <dbReference type="ARBA" id="ARBA00022737"/>
    </source>
</evidence>
<dbReference type="Gene3D" id="2.120.10.10">
    <property type="match status" value="1"/>
</dbReference>
<dbReference type="InterPro" id="IPR055239">
    <property type="entry name" value="TS_C"/>
</dbReference>
<dbReference type="InterPro" id="IPR013320">
    <property type="entry name" value="ConA-like_dom_sf"/>
</dbReference>
<proteinExistence type="predicted"/>
<dbReference type="PRINTS" id="PR01803">
    <property type="entry name" value="TCSIALIDASE"/>
</dbReference>
<dbReference type="CDD" id="cd15482">
    <property type="entry name" value="Sialidase_non-viral"/>
    <property type="match status" value="1"/>
</dbReference>
<feature type="region of interest" description="Disordered" evidence="2">
    <location>
        <begin position="1"/>
        <end position="38"/>
    </location>
</feature>
<evidence type="ECO:0000313" key="5">
    <source>
        <dbReference type="EMBL" id="EKF29528.1"/>
    </source>
</evidence>
<accession>K2M3G1</accession>
<feature type="domain" description="Trans-sialidase C-terminal" evidence="4">
    <location>
        <begin position="503"/>
        <end position="710"/>
    </location>
</feature>
<dbReference type="PANTHER" id="PTHR10628:SF30">
    <property type="entry name" value="EXO-ALPHA-SIALIDASE"/>
    <property type="match status" value="1"/>
</dbReference>
<dbReference type="Proteomes" id="UP000007350">
    <property type="component" value="Unassembled WGS sequence"/>
</dbReference>
<organism evidence="5 6">
    <name type="scientific">Trypanosoma cruzi marinkellei</name>
    <dbReference type="NCBI Taxonomy" id="85056"/>
    <lineage>
        <taxon>Eukaryota</taxon>
        <taxon>Discoba</taxon>
        <taxon>Euglenozoa</taxon>
        <taxon>Kinetoplastea</taxon>
        <taxon>Metakinetoplastina</taxon>
        <taxon>Trypanosomatida</taxon>
        <taxon>Trypanosomatidae</taxon>
        <taxon>Trypanosoma</taxon>
        <taxon>Schizotrypanum</taxon>
    </lineage>
</organism>
<dbReference type="Pfam" id="PF13859">
    <property type="entry name" value="BNR_3"/>
    <property type="match status" value="1"/>
</dbReference>
<reference evidence="5 6" key="1">
    <citation type="journal article" date="2012" name="BMC Genomics">
        <title>Comparative genomic analysis of human infective Trypanosoma cruzi lineages with the bat-restricted subspecies T. cruzi marinkellei.</title>
        <authorList>
            <person name="Franzen O."/>
            <person name="Talavera-Lopez C."/>
            <person name="Ochaya S."/>
            <person name="Butler C.E."/>
            <person name="Messenger L.A."/>
            <person name="Lewis M.D."/>
            <person name="Llewellyn M.S."/>
            <person name="Marinkelle C.J."/>
            <person name="Tyler K.M."/>
            <person name="Miles M.A."/>
            <person name="Andersson B."/>
        </authorList>
    </citation>
    <scope>NUCLEOTIDE SEQUENCE [LARGE SCALE GENOMIC DNA]</scope>
    <source>
        <strain evidence="5 6">B7</strain>
    </source>
</reference>
<protein>
    <submittedName>
        <fullName evidence="5">Trans-sialidase, putative</fullName>
    </submittedName>
</protein>
<dbReference type="InterPro" id="IPR011040">
    <property type="entry name" value="Sialidase"/>
</dbReference>
<dbReference type="GO" id="GO:0009313">
    <property type="term" value="P:oligosaccharide catabolic process"/>
    <property type="evidence" value="ECO:0007669"/>
    <property type="project" value="TreeGrafter"/>
</dbReference>
<keyword evidence="1" id="KW-0677">Repeat</keyword>
<dbReference type="GO" id="GO:0016020">
    <property type="term" value="C:membrane"/>
    <property type="evidence" value="ECO:0007669"/>
    <property type="project" value="TreeGrafter"/>
</dbReference>
<dbReference type="Pfam" id="PF22925">
    <property type="entry name" value="TS_C"/>
    <property type="match status" value="1"/>
</dbReference>
<dbReference type="SUPFAM" id="SSF49899">
    <property type="entry name" value="Concanavalin A-like lectins/glucanases"/>
    <property type="match status" value="1"/>
</dbReference>
<dbReference type="AlphaFoldDB" id="K2M3G1"/>
<evidence type="ECO:0000259" key="4">
    <source>
        <dbReference type="Pfam" id="PF22925"/>
    </source>
</evidence>
<dbReference type="InterPro" id="IPR026856">
    <property type="entry name" value="Sialidase_fam"/>
</dbReference>
<sequence>MHSRVAAVTAPRTHNRRRVTGSSGRRREGRESERQRPNMSRHLFYSPVLLLLLVVMCCNTAAEGEHSAGPQFEWKDAKSESGVTVASLGVPGLLKVGGHVFAVAEAQCKQAGVSFTGIASQLVNKDSAQQKMELLKAPKDNTQFLEEDGSVDPKKKVDLSRPTTIVEGNDIYMLVGKYSHTAVSQVQNSGAADLGFLLVKGNVTEESGGDKGIHWKNNNDVSRVSFSEQTDLCTRLIGGGGSGIKTKNGTFVFPVEGSKKKTEGKAEEDEKTVSLILYSSDNNLWTLSKGMSDGGCSDPSVVEWEDNQLMMMTACDDGRRRVYESGDKGESWTEALGTLSRVWGNKHEGPEKGVGSGFIAATIGNGDDNNRKVMLVTLPVYTEEVEDDNERNEKGELHLWLTDNTHIVDIGPVSSDEENVTASSLLYKSGTNNEEKLIALYERKKSGEEKPSPGMVSVPLTQQLKRVKDVLATWKKVDDIVSKLCSSTTEGASPGNVCSAGKVTAGLVGFLSGNFSETTWVDEYLGVNATVQENDGAEKATLHAGGVKFQGAWAEWPVGQQGENQLYHFANYNFTLVATVSIGGDPKEGSPIPLMGVKINNTKDTKNTVLMGLSYSSGGKWKLSCGDEAPKDLSSTLKPETTYQVAIVLHNGTKGSAYVDGKRVVDEQCTLKNNEGKNISHFYIGGDKVIAGSNDNKDVSVTVKNVLLYN</sequence>
<evidence type="ECO:0000313" key="6">
    <source>
        <dbReference type="Proteomes" id="UP000007350"/>
    </source>
</evidence>
<dbReference type="PANTHER" id="PTHR10628">
    <property type="entry name" value="SIALIDASE"/>
    <property type="match status" value="1"/>
</dbReference>
<gene>
    <name evidence="5" type="ORF">MOQ_006684</name>
</gene>
<dbReference type="GO" id="GO:0005737">
    <property type="term" value="C:cytoplasm"/>
    <property type="evidence" value="ECO:0007669"/>
    <property type="project" value="TreeGrafter"/>
</dbReference>
<dbReference type="GO" id="GO:0006689">
    <property type="term" value="P:ganglioside catabolic process"/>
    <property type="evidence" value="ECO:0007669"/>
    <property type="project" value="TreeGrafter"/>
</dbReference>
<feature type="non-terminal residue" evidence="5">
    <location>
        <position position="710"/>
    </location>
</feature>
<name>K2M3G1_TRYCR</name>
<dbReference type="EMBL" id="AHKC01013004">
    <property type="protein sequence ID" value="EKF29528.1"/>
    <property type="molecule type" value="Genomic_DNA"/>
</dbReference>
<feature type="domain" description="Sialidase" evidence="3">
    <location>
        <begin position="90"/>
        <end position="442"/>
    </location>
</feature>
<dbReference type="Gene3D" id="2.60.120.200">
    <property type="match status" value="1"/>
</dbReference>
<dbReference type="SUPFAM" id="SSF50939">
    <property type="entry name" value="Sialidases"/>
    <property type="match status" value="1"/>
</dbReference>
<dbReference type="InterPro" id="IPR008377">
    <property type="entry name" value="Sialidase_trypan"/>
</dbReference>
<dbReference type="InterPro" id="IPR036278">
    <property type="entry name" value="Sialidase_sf"/>
</dbReference>
<comment type="caution">
    <text evidence="5">The sequence shown here is derived from an EMBL/GenBank/DDBJ whole genome shotgun (WGS) entry which is preliminary data.</text>
</comment>
<keyword evidence="6" id="KW-1185">Reference proteome</keyword>
<evidence type="ECO:0000259" key="3">
    <source>
        <dbReference type="Pfam" id="PF13859"/>
    </source>
</evidence>
<feature type="compositionally biased region" description="Basic and acidic residues" evidence="2">
    <location>
        <begin position="25"/>
        <end position="36"/>
    </location>
</feature>